<feature type="domain" description="SCO6045-like C-terminal" evidence="2">
    <location>
        <begin position="11"/>
        <end position="97"/>
    </location>
</feature>
<evidence type="ECO:0000259" key="2">
    <source>
        <dbReference type="Pfam" id="PF26136"/>
    </source>
</evidence>
<sequence length="150" mass="16347">MDPVAARAELARRQADLLAALVAGGPVPEGFDAERIRVQSVALAAKRREGVLRALPVLATALGDRWPRTFMEWARTHPKPAVGGSRADAVAFAEYLKVRGELPEAVEAALSPAPPDPPKPPRRPGFVQRVRSRLRRNPVGWDPEAQYCSD</sequence>
<name>A0ABV3DV90_9ACTN</name>
<proteinExistence type="predicted"/>
<gene>
    <name evidence="3" type="ORF">AB0C36_37320</name>
</gene>
<dbReference type="Proteomes" id="UP001551482">
    <property type="component" value="Unassembled WGS sequence"/>
</dbReference>
<evidence type="ECO:0000256" key="1">
    <source>
        <dbReference type="SAM" id="MobiDB-lite"/>
    </source>
</evidence>
<protein>
    <recommendedName>
        <fullName evidence="2">SCO6045-like C-terminal domain-containing protein</fullName>
    </recommendedName>
</protein>
<keyword evidence="4" id="KW-1185">Reference proteome</keyword>
<accession>A0ABV3DV90</accession>
<dbReference type="InterPro" id="IPR058711">
    <property type="entry name" value="SCO6045-like_C"/>
</dbReference>
<feature type="region of interest" description="Disordered" evidence="1">
    <location>
        <begin position="107"/>
        <end position="129"/>
    </location>
</feature>
<organism evidence="3 4">
    <name type="scientific">Streptodolium elevatio</name>
    <dbReference type="NCBI Taxonomy" id="3157996"/>
    <lineage>
        <taxon>Bacteria</taxon>
        <taxon>Bacillati</taxon>
        <taxon>Actinomycetota</taxon>
        <taxon>Actinomycetes</taxon>
        <taxon>Kitasatosporales</taxon>
        <taxon>Streptomycetaceae</taxon>
        <taxon>Streptodolium</taxon>
    </lineage>
</organism>
<evidence type="ECO:0000313" key="3">
    <source>
        <dbReference type="EMBL" id="MEU8139147.1"/>
    </source>
</evidence>
<reference evidence="3 4" key="1">
    <citation type="submission" date="2024-06" db="EMBL/GenBank/DDBJ databases">
        <title>The Natural Products Discovery Center: Release of the First 8490 Sequenced Strains for Exploring Actinobacteria Biosynthetic Diversity.</title>
        <authorList>
            <person name="Kalkreuter E."/>
            <person name="Kautsar S.A."/>
            <person name="Yang D."/>
            <person name="Bader C.D."/>
            <person name="Teijaro C.N."/>
            <person name="Fluegel L."/>
            <person name="Davis C.M."/>
            <person name="Simpson J.R."/>
            <person name="Lauterbach L."/>
            <person name="Steele A.D."/>
            <person name="Gui C."/>
            <person name="Meng S."/>
            <person name="Li G."/>
            <person name="Viehrig K."/>
            <person name="Ye F."/>
            <person name="Su P."/>
            <person name="Kiefer A.F."/>
            <person name="Nichols A."/>
            <person name="Cepeda A.J."/>
            <person name="Yan W."/>
            <person name="Fan B."/>
            <person name="Jiang Y."/>
            <person name="Adhikari A."/>
            <person name="Zheng C.-J."/>
            <person name="Schuster L."/>
            <person name="Cowan T.M."/>
            <person name="Smanski M.J."/>
            <person name="Chevrette M.G."/>
            <person name="De Carvalho L.P.S."/>
            <person name="Shen B."/>
        </authorList>
    </citation>
    <scope>NUCLEOTIDE SEQUENCE [LARGE SCALE GENOMIC DNA]</scope>
    <source>
        <strain evidence="3 4">NPDC048946</strain>
    </source>
</reference>
<dbReference type="Pfam" id="PF26136">
    <property type="entry name" value="SCO6045_C"/>
    <property type="match status" value="1"/>
</dbReference>
<dbReference type="EMBL" id="JBEZFP010000157">
    <property type="protein sequence ID" value="MEU8139147.1"/>
    <property type="molecule type" value="Genomic_DNA"/>
</dbReference>
<comment type="caution">
    <text evidence="3">The sequence shown here is derived from an EMBL/GenBank/DDBJ whole genome shotgun (WGS) entry which is preliminary data.</text>
</comment>
<evidence type="ECO:0000313" key="4">
    <source>
        <dbReference type="Proteomes" id="UP001551482"/>
    </source>
</evidence>